<dbReference type="InterPro" id="IPR016181">
    <property type="entry name" value="Acyl_CoA_acyltransferase"/>
</dbReference>
<evidence type="ECO:0000256" key="1">
    <source>
        <dbReference type="ARBA" id="ARBA00022679"/>
    </source>
</evidence>
<sequence length="180" mass="19494">MSTDPVAAGEFSTLVRAARTEDARAIATIHVASWRVTYRGAVPDDYLAGLSVDRRVPSWEQRITEPTQHVLVAEAAGQVRGFAAVGPCRDADAEESTGELYAIYLDPDWAARGLGTLLDAGGAAALAGAGFRRATLWVLDSNERARRFYERQGWAADGASKVDESPVMTLHEVRYARTLT</sequence>
<keyword evidence="5" id="KW-1185">Reference proteome</keyword>
<dbReference type="Proteomes" id="UP000323454">
    <property type="component" value="Unassembled WGS sequence"/>
</dbReference>
<organism evidence="4 5">
    <name type="scientific">Solihabitans fulvus</name>
    <dbReference type="NCBI Taxonomy" id="1892852"/>
    <lineage>
        <taxon>Bacteria</taxon>
        <taxon>Bacillati</taxon>
        <taxon>Actinomycetota</taxon>
        <taxon>Actinomycetes</taxon>
        <taxon>Pseudonocardiales</taxon>
        <taxon>Pseudonocardiaceae</taxon>
        <taxon>Solihabitans</taxon>
    </lineage>
</organism>
<dbReference type="EMBL" id="VUOB01000030">
    <property type="protein sequence ID" value="KAA2261150.1"/>
    <property type="molecule type" value="Genomic_DNA"/>
</dbReference>
<dbReference type="PANTHER" id="PTHR43877">
    <property type="entry name" value="AMINOALKYLPHOSPHONATE N-ACETYLTRANSFERASE-RELATED-RELATED"/>
    <property type="match status" value="1"/>
</dbReference>
<reference evidence="4 5" key="2">
    <citation type="submission" date="2019-09" db="EMBL/GenBank/DDBJ databases">
        <authorList>
            <person name="Jin C."/>
        </authorList>
    </citation>
    <scope>NUCLEOTIDE SEQUENCE [LARGE SCALE GENOMIC DNA]</scope>
    <source>
        <strain evidence="4 5">AN110305</strain>
    </source>
</reference>
<comment type="caution">
    <text evidence="4">The sequence shown here is derived from an EMBL/GenBank/DDBJ whole genome shotgun (WGS) entry which is preliminary data.</text>
</comment>
<evidence type="ECO:0000313" key="5">
    <source>
        <dbReference type="Proteomes" id="UP000323454"/>
    </source>
</evidence>
<accession>A0A5B2XDS9</accession>
<dbReference type="SUPFAM" id="SSF55729">
    <property type="entry name" value="Acyl-CoA N-acyltransferases (Nat)"/>
    <property type="match status" value="1"/>
</dbReference>
<dbReference type="InterPro" id="IPR000182">
    <property type="entry name" value="GNAT_dom"/>
</dbReference>
<dbReference type="Gene3D" id="3.40.630.30">
    <property type="match status" value="1"/>
</dbReference>
<feature type="domain" description="N-acetyltransferase" evidence="3">
    <location>
        <begin position="13"/>
        <end position="180"/>
    </location>
</feature>
<evidence type="ECO:0000256" key="2">
    <source>
        <dbReference type="ARBA" id="ARBA00023315"/>
    </source>
</evidence>
<keyword evidence="2" id="KW-0012">Acyltransferase</keyword>
<evidence type="ECO:0000313" key="4">
    <source>
        <dbReference type="EMBL" id="KAA2261150.1"/>
    </source>
</evidence>
<dbReference type="GO" id="GO:0016747">
    <property type="term" value="F:acyltransferase activity, transferring groups other than amino-acyl groups"/>
    <property type="evidence" value="ECO:0007669"/>
    <property type="project" value="InterPro"/>
</dbReference>
<proteinExistence type="predicted"/>
<dbReference type="PANTHER" id="PTHR43877:SF1">
    <property type="entry name" value="ACETYLTRANSFERASE"/>
    <property type="match status" value="1"/>
</dbReference>
<dbReference type="RefSeq" id="WP_149850781.1">
    <property type="nucleotide sequence ID" value="NZ_VUOB01000030.1"/>
</dbReference>
<dbReference type="InterPro" id="IPR050832">
    <property type="entry name" value="Bact_Acetyltransf"/>
</dbReference>
<gene>
    <name evidence="4" type="ORF">F0L68_18120</name>
</gene>
<dbReference type="OrthoDB" id="5243635at2"/>
<reference evidence="4 5" key="1">
    <citation type="submission" date="2019-09" db="EMBL/GenBank/DDBJ databases">
        <title>Goodfellowia gen. nov., a new genus of the Pseudonocardineae related to Actinoalloteichus, containing Goodfellowia coeruleoviolacea gen. nov., comb. nov. gen. nov., comb. nov.</title>
        <authorList>
            <person name="Labeda D."/>
        </authorList>
    </citation>
    <scope>NUCLEOTIDE SEQUENCE [LARGE SCALE GENOMIC DNA]</scope>
    <source>
        <strain evidence="4 5">AN110305</strain>
    </source>
</reference>
<evidence type="ECO:0000259" key="3">
    <source>
        <dbReference type="PROSITE" id="PS51186"/>
    </source>
</evidence>
<name>A0A5B2XDS9_9PSEU</name>
<keyword evidence="1 4" id="KW-0808">Transferase</keyword>
<dbReference type="AlphaFoldDB" id="A0A5B2XDS9"/>
<dbReference type="Pfam" id="PF00583">
    <property type="entry name" value="Acetyltransf_1"/>
    <property type="match status" value="1"/>
</dbReference>
<protein>
    <submittedName>
        <fullName evidence="4">GNAT family N-acetyltransferase</fullName>
    </submittedName>
</protein>
<dbReference type="PROSITE" id="PS51186">
    <property type="entry name" value="GNAT"/>
    <property type="match status" value="1"/>
</dbReference>
<dbReference type="CDD" id="cd04301">
    <property type="entry name" value="NAT_SF"/>
    <property type="match status" value="1"/>
</dbReference>